<comment type="caution">
    <text evidence="2">The sequence shown here is derived from an EMBL/GenBank/DDBJ whole genome shotgun (WGS) entry which is preliminary data.</text>
</comment>
<keyword evidence="3" id="KW-1185">Reference proteome</keyword>
<proteinExistence type="predicted"/>
<sequence>MGFCAFTISLAPFLIDAHISVCCTFLTSCRVLHGLSVGKCRGYALAVIFTGIDIRPR</sequence>
<evidence type="ECO:0000256" key="1">
    <source>
        <dbReference type="SAM" id="SignalP"/>
    </source>
</evidence>
<evidence type="ECO:0000313" key="2">
    <source>
        <dbReference type="EMBL" id="KAG0592876.1"/>
    </source>
</evidence>
<dbReference type="Proteomes" id="UP000822688">
    <property type="component" value="Chromosome 1"/>
</dbReference>
<dbReference type="EMBL" id="CM026421">
    <property type="protein sequence ID" value="KAG0592876.1"/>
    <property type="molecule type" value="Genomic_DNA"/>
</dbReference>
<feature type="signal peptide" evidence="1">
    <location>
        <begin position="1"/>
        <end position="17"/>
    </location>
</feature>
<organism evidence="2 3">
    <name type="scientific">Ceratodon purpureus</name>
    <name type="common">Fire moss</name>
    <name type="synonym">Dicranum purpureum</name>
    <dbReference type="NCBI Taxonomy" id="3225"/>
    <lineage>
        <taxon>Eukaryota</taxon>
        <taxon>Viridiplantae</taxon>
        <taxon>Streptophyta</taxon>
        <taxon>Embryophyta</taxon>
        <taxon>Bryophyta</taxon>
        <taxon>Bryophytina</taxon>
        <taxon>Bryopsida</taxon>
        <taxon>Dicranidae</taxon>
        <taxon>Pseudoditrichales</taxon>
        <taxon>Ditrichaceae</taxon>
        <taxon>Ceratodon</taxon>
    </lineage>
</organism>
<gene>
    <name evidence="2" type="ORF">KC19_1G287100</name>
</gene>
<reference evidence="2" key="1">
    <citation type="submission" date="2020-06" db="EMBL/GenBank/DDBJ databases">
        <title>WGS assembly of Ceratodon purpureus strain R40.</title>
        <authorList>
            <person name="Carey S.B."/>
            <person name="Jenkins J."/>
            <person name="Shu S."/>
            <person name="Lovell J.T."/>
            <person name="Sreedasyam A."/>
            <person name="Maumus F."/>
            <person name="Tiley G.P."/>
            <person name="Fernandez-Pozo N."/>
            <person name="Barry K."/>
            <person name="Chen C."/>
            <person name="Wang M."/>
            <person name="Lipzen A."/>
            <person name="Daum C."/>
            <person name="Saski C.A."/>
            <person name="Payton A.C."/>
            <person name="Mcbreen J.C."/>
            <person name="Conrad R.E."/>
            <person name="Kollar L.M."/>
            <person name="Olsson S."/>
            <person name="Huttunen S."/>
            <person name="Landis J.B."/>
            <person name="Wickett N.J."/>
            <person name="Johnson M.G."/>
            <person name="Rensing S.A."/>
            <person name="Grimwood J."/>
            <person name="Schmutz J."/>
            <person name="Mcdaniel S.F."/>
        </authorList>
    </citation>
    <scope>NUCLEOTIDE SEQUENCE</scope>
    <source>
        <strain evidence="2">R40</strain>
    </source>
</reference>
<feature type="chain" id="PRO_5035733628" evidence="1">
    <location>
        <begin position="18"/>
        <end position="57"/>
    </location>
</feature>
<keyword evidence="1" id="KW-0732">Signal</keyword>
<protein>
    <submittedName>
        <fullName evidence="2">Uncharacterized protein</fullName>
    </submittedName>
</protein>
<name>A0A8T0JC42_CERPU</name>
<accession>A0A8T0JC42</accession>
<evidence type="ECO:0000313" key="3">
    <source>
        <dbReference type="Proteomes" id="UP000822688"/>
    </source>
</evidence>
<dbReference type="AlphaFoldDB" id="A0A8T0JC42"/>